<evidence type="ECO:0000256" key="1">
    <source>
        <dbReference type="SAM" id="SignalP"/>
    </source>
</evidence>
<comment type="caution">
    <text evidence="2">The sequence shown here is derived from an EMBL/GenBank/DDBJ whole genome shotgun (WGS) entry which is preliminary data.</text>
</comment>
<reference evidence="2 3" key="1">
    <citation type="submission" date="2017-06" db="EMBL/GenBank/DDBJ databases">
        <title>Whole Genome Sequences of Colwellia marinimaniae MTCD1.</title>
        <authorList>
            <person name="Kusumoto H."/>
            <person name="Inoue M."/>
            <person name="Tanikawa K."/>
            <person name="Maeji H."/>
            <person name="Cameron J.H."/>
            <person name="Bartlett D.H."/>
        </authorList>
    </citation>
    <scope>NUCLEOTIDE SEQUENCE [LARGE SCALE GENOMIC DNA]</scope>
    <source>
        <strain evidence="2 3">MTCD1</strain>
    </source>
</reference>
<protein>
    <recommendedName>
        <fullName evidence="4">Lipoprotein</fullName>
    </recommendedName>
</protein>
<dbReference type="RefSeq" id="WP_057183313.1">
    <property type="nucleotide sequence ID" value="NZ_BDQM01000060.1"/>
</dbReference>
<organism evidence="2 3">
    <name type="scientific">Colwellia marinimaniae</name>
    <dbReference type="NCBI Taxonomy" id="1513592"/>
    <lineage>
        <taxon>Bacteria</taxon>
        <taxon>Pseudomonadati</taxon>
        <taxon>Pseudomonadota</taxon>
        <taxon>Gammaproteobacteria</taxon>
        <taxon>Alteromonadales</taxon>
        <taxon>Colwelliaceae</taxon>
        <taxon>Colwellia</taxon>
    </lineage>
</organism>
<evidence type="ECO:0000313" key="2">
    <source>
        <dbReference type="EMBL" id="GAW97938.1"/>
    </source>
</evidence>
<name>A0ABQ0MZY8_9GAMM</name>
<sequence>MKCFLLLSILVLSACTTTLEVTSNSASTDVMRLIEQTEVNAPKGVKGTFQFAIKASGIERKVVYLNTELDYRDKRSITVALHPKTIAAFTKKYGSSPEEYFINKNIEVTGEAKKMKIWFFSNGKRTEKYYFQTHIRVKSINQIKVLG</sequence>
<evidence type="ECO:0008006" key="4">
    <source>
        <dbReference type="Google" id="ProtNLM"/>
    </source>
</evidence>
<dbReference type="EMBL" id="BDQM01000060">
    <property type="protein sequence ID" value="GAW97938.1"/>
    <property type="molecule type" value="Genomic_DNA"/>
</dbReference>
<feature type="chain" id="PRO_5046651666" description="Lipoprotein" evidence="1">
    <location>
        <begin position="21"/>
        <end position="147"/>
    </location>
</feature>
<evidence type="ECO:0000313" key="3">
    <source>
        <dbReference type="Proteomes" id="UP000197068"/>
    </source>
</evidence>
<dbReference type="Proteomes" id="UP000197068">
    <property type="component" value="Unassembled WGS sequence"/>
</dbReference>
<keyword evidence="1" id="KW-0732">Signal</keyword>
<dbReference type="PROSITE" id="PS51257">
    <property type="entry name" value="PROKAR_LIPOPROTEIN"/>
    <property type="match status" value="1"/>
</dbReference>
<gene>
    <name evidence="2" type="ORF">MTCD1_03593</name>
</gene>
<accession>A0ABQ0MZY8</accession>
<keyword evidence="3" id="KW-1185">Reference proteome</keyword>
<feature type="signal peptide" evidence="1">
    <location>
        <begin position="1"/>
        <end position="20"/>
    </location>
</feature>
<proteinExistence type="predicted"/>